<proteinExistence type="predicted"/>
<accession>A0A177L779</accession>
<keyword evidence="1" id="KW-0732">Signal</keyword>
<feature type="domain" description="SLH" evidence="2">
    <location>
        <begin position="17"/>
        <end position="75"/>
    </location>
</feature>
<dbReference type="InterPro" id="IPR051465">
    <property type="entry name" value="Cell_Envelope_Struct_Comp"/>
</dbReference>
<evidence type="ECO:0000313" key="3">
    <source>
        <dbReference type="EMBL" id="OAH61207.1"/>
    </source>
</evidence>
<dbReference type="PANTHER" id="PTHR43308">
    <property type="entry name" value="OUTER MEMBRANE PROTEIN ALPHA-RELATED"/>
    <property type="match status" value="1"/>
</dbReference>
<feature type="domain" description="SLH" evidence="2">
    <location>
        <begin position="77"/>
        <end position="138"/>
    </location>
</feature>
<reference evidence="3 4" key="1">
    <citation type="submission" date="2016-01" db="EMBL/GenBank/DDBJ databases">
        <title>Investigation of taxonomic status of Bacillus aminovorans.</title>
        <authorList>
            <person name="Verma A."/>
            <person name="Pal Y."/>
            <person name="Krishnamurthi S."/>
        </authorList>
    </citation>
    <scope>NUCLEOTIDE SEQUENCE [LARGE SCALE GENOMIC DNA]</scope>
    <source>
        <strain evidence="3 4">DSM 1314</strain>
    </source>
</reference>
<dbReference type="InterPro" id="IPR001119">
    <property type="entry name" value="SLH_dom"/>
</dbReference>
<evidence type="ECO:0000313" key="4">
    <source>
        <dbReference type="Proteomes" id="UP000076935"/>
    </source>
</evidence>
<dbReference type="Proteomes" id="UP000076935">
    <property type="component" value="Unassembled WGS sequence"/>
</dbReference>
<dbReference type="EMBL" id="LQWY01000022">
    <property type="protein sequence ID" value="OAH61207.1"/>
    <property type="molecule type" value="Genomic_DNA"/>
</dbReference>
<dbReference type="PROSITE" id="PS51272">
    <property type="entry name" value="SLH"/>
    <property type="match status" value="2"/>
</dbReference>
<dbReference type="PANTHER" id="PTHR43308:SF5">
    <property type="entry name" value="S-LAYER PROTEIN _ PEPTIDOGLYCAN ENDO-BETA-N-ACETYLGLUCOSAMINIDASE"/>
    <property type="match status" value="1"/>
</dbReference>
<evidence type="ECO:0000256" key="1">
    <source>
        <dbReference type="ARBA" id="ARBA00022729"/>
    </source>
</evidence>
<keyword evidence="4" id="KW-1185">Reference proteome</keyword>
<comment type="caution">
    <text evidence="3">The sequence shown here is derived from an EMBL/GenBank/DDBJ whole genome shotgun (WGS) entry which is preliminary data.</text>
</comment>
<evidence type="ECO:0000259" key="2">
    <source>
        <dbReference type="PROSITE" id="PS51272"/>
    </source>
</evidence>
<dbReference type="AlphaFoldDB" id="A0A177L779"/>
<sequence>MYILVVVFMCSGFTNVHVSTFSDIPAKHRLYDKIIYLVNKGVVSGGSNGTFKAEGIVTRAEAAIMIGRSLQLDGGRTSTVFTDVKAAHGASGYTQSAFESGIIQGFPDGSFKPNEKVTRGQMAIFLSRAFDLTEESAI</sequence>
<gene>
    <name evidence="3" type="ORF">AWH49_13520</name>
</gene>
<name>A0A177L779_9BACI</name>
<dbReference type="STRING" id="29332.AWH48_03275"/>
<organism evidence="3 4">
    <name type="scientific">Domibacillus aminovorans</name>
    <dbReference type="NCBI Taxonomy" id="29332"/>
    <lineage>
        <taxon>Bacteria</taxon>
        <taxon>Bacillati</taxon>
        <taxon>Bacillota</taxon>
        <taxon>Bacilli</taxon>
        <taxon>Bacillales</taxon>
        <taxon>Bacillaceae</taxon>
        <taxon>Domibacillus</taxon>
    </lineage>
</organism>
<protein>
    <recommendedName>
        <fullName evidence="2">SLH domain-containing protein</fullName>
    </recommendedName>
</protein>
<dbReference type="Pfam" id="PF00395">
    <property type="entry name" value="SLH"/>
    <property type="match status" value="2"/>
</dbReference>